<gene>
    <name evidence="2" type="ORF">P3W85_24020</name>
</gene>
<comment type="caution">
    <text evidence="2">The sequence shown here is derived from an EMBL/GenBank/DDBJ whole genome shotgun (WGS) entry which is preliminary data.</text>
</comment>
<keyword evidence="1" id="KW-0812">Transmembrane</keyword>
<evidence type="ECO:0000256" key="1">
    <source>
        <dbReference type="SAM" id="Phobius"/>
    </source>
</evidence>
<evidence type="ECO:0000313" key="3">
    <source>
        <dbReference type="Proteomes" id="UP001216674"/>
    </source>
</evidence>
<name>A0ABT6ATP6_9BURK</name>
<keyword evidence="3" id="KW-1185">Reference proteome</keyword>
<reference evidence="2 3" key="1">
    <citation type="submission" date="2023-03" db="EMBL/GenBank/DDBJ databases">
        <title>Draft assemblies of triclosan tolerant bacteria isolated from returned activated sludge.</title>
        <authorList>
            <person name="Van Hamelsveld S."/>
        </authorList>
    </citation>
    <scope>NUCLEOTIDE SEQUENCE [LARGE SCALE GENOMIC DNA]</scope>
    <source>
        <strain evidence="2 3">GW210010_S58</strain>
    </source>
</reference>
<dbReference type="RefSeq" id="WP_276266611.1">
    <property type="nucleotide sequence ID" value="NZ_JARJLM010000400.1"/>
</dbReference>
<accession>A0ABT6ATP6</accession>
<feature type="transmembrane region" description="Helical" evidence="1">
    <location>
        <begin position="66"/>
        <end position="87"/>
    </location>
</feature>
<dbReference type="Proteomes" id="UP001216674">
    <property type="component" value="Unassembled WGS sequence"/>
</dbReference>
<proteinExistence type="predicted"/>
<dbReference type="PANTHER" id="PTHR37314">
    <property type="entry name" value="SLR0142 PROTEIN"/>
    <property type="match status" value="1"/>
</dbReference>
<keyword evidence="1" id="KW-1133">Transmembrane helix</keyword>
<dbReference type="EMBL" id="JARJLM010000400">
    <property type="protein sequence ID" value="MDF3835994.1"/>
    <property type="molecule type" value="Genomic_DNA"/>
</dbReference>
<feature type="transmembrane region" description="Helical" evidence="1">
    <location>
        <begin position="99"/>
        <end position="119"/>
    </location>
</feature>
<feature type="transmembrane region" description="Helical" evidence="1">
    <location>
        <begin position="208"/>
        <end position="230"/>
    </location>
</feature>
<evidence type="ECO:0000313" key="2">
    <source>
        <dbReference type="EMBL" id="MDF3835994.1"/>
    </source>
</evidence>
<sequence length="255" mass="26161">MQTTPQSLPPQPPASAGNVIKASLLSLVAGYVDVVGFIALFGLFTAHVTGNFVMLGVELAHSTSGVAAKLLALPVFIVSVASTKIAIDAMQARGRPPLPPLLAAQCALLTLFMLAGYMASPITSPDMPAAIATGMLGVAAMAIQNTQSRIVLTDHVPTTIMTGNSTQAIIDLVEVIHGPPDKAAAAKNRLRKMVPAIAAFAGGAMAGAYAYVLASFWCLAAPIAILLALACSYRRMQAGPEATPGTSAAQAERRA</sequence>
<dbReference type="PANTHER" id="PTHR37314:SF5">
    <property type="entry name" value="SLR0142 PROTEIN"/>
    <property type="match status" value="1"/>
</dbReference>
<organism evidence="2 3">
    <name type="scientific">Cupriavidus basilensis</name>
    <dbReference type="NCBI Taxonomy" id="68895"/>
    <lineage>
        <taxon>Bacteria</taxon>
        <taxon>Pseudomonadati</taxon>
        <taxon>Pseudomonadota</taxon>
        <taxon>Betaproteobacteria</taxon>
        <taxon>Burkholderiales</taxon>
        <taxon>Burkholderiaceae</taxon>
        <taxon>Cupriavidus</taxon>
    </lineage>
</organism>
<protein>
    <submittedName>
        <fullName evidence="2">YoaK family protein</fullName>
    </submittedName>
</protein>
<dbReference type="InterPro" id="IPR010699">
    <property type="entry name" value="DUF1275"/>
</dbReference>
<feature type="transmembrane region" description="Helical" evidence="1">
    <location>
        <begin position="24"/>
        <end position="46"/>
    </location>
</feature>
<dbReference type="Pfam" id="PF06912">
    <property type="entry name" value="DUF1275"/>
    <property type="match status" value="1"/>
</dbReference>
<keyword evidence="1" id="KW-0472">Membrane</keyword>